<dbReference type="FunFam" id="2.30.140.10:FF:000001">
    <property type="entry name" value="SPE3p Spermidine synthase"/>
    <property type="match status" value="1"/>
</dbReference>
<sequence>MPSSLIKDGWFGEDEVMWPGQKMSLKVEEVLYEGRSKFQDVLVFQSATYGRVLVLDGVIQVTEKDEMAYQEMIAHIPLFAHPKPESVLIVGGGDGGVLREVARHGCVRRITMCEIDEHVVEVSKRFLGDVTASSFNDDRLELLFEDAAKFVEGRRSVFDVVIVDSSDPVGPAESLYTSGFYAALRQSLKPGGIICTQGECQWLHLDLIAKVLGDCAMAFPTVDYAFTTIPTYPCGQIGFLICSLSAEPQMLREPKRPVSREMQAALRYYSPDVHRAAFVLPSFAERVVGPLRKNRPRLMPRDRIGYAAVALLSAACTLLLTHRG</sequence>
<evidence type="ECO:0000256" key="1">
    <source>
        <dbReference type="ARBA" id="ARBA00007867"/>
    </source>
</evidence>
<dbReference type="OMA" id="FLYHEMM"/>
<dbReference type="InterPro" id="IPR035246">
    <property type="entry name" value="Spermidine_synt_N"/>
</dbReference>
<name>A0A8J5XTZ0_DIALT</name>
<dbReference type="InterPro" id="IPR030373">
    <property type="entry name" value="PABS_CS"/>
</dbReference>
<comment type="caution">
    <text evidence="6">The sequence shown here is derived from an EMBL/GenBank/DDBJ whole genome shotgun (WGS) entry which is preliminary data.</text>
</comment>
<dbReference type="NCBIfam" id="NF002010">
    <property type="entry name" value="PRK00811.1"/>
    <property type="match status" value="1"/>
</dbReference>
<dbReference type="NCBIfam" id="TIGR00417">
    <property type="entry name" value="speE"/>
    <property type="match status" value="1"/>
</dbReference>
<dbReference type="Gene3D" id="2.30.140.10">
    <property type="entry name" value="Spermidine synthase, tetramerisation domain"/>
    <property type="match status" value="1"/>
</dbReference>
<evidence type="ECO:0000256" key="4">
    <source>
        <dbReference type="RuleBase" id="RU003836"/>
    </source>
</evidence>
<organism evidence="6 7">
    <name type="scientific">Diacronema lutheri</name>
    <name type="common">Unicellular marine alga</name>
    <name type="synonym">Monochrysis lutheri</name>
    <dbReference type="NCBI Taxonomy" id="2081491"/>
    <lineage>
        <taxon>Eukaryota</taxon>
        <taxon>Haptista</taxon>
        <taxon>Haptophyta</taxon>
        <taxon>Pavlovophyceae</taxon>
        <taxon>Pavlovales</taxon>
        <taxon>Pavlovaceae</taxon>
        <taxon>Diacronema</taxon>
    </lineage>
</organism>
<dbReference type="PANTHER" id="PTHR11558:SF11">
    <property type="entry name" value="SPERMIDINE SYNTHASE"/>
    <property type="match status" value="1"/>
</dbReference>
<comment type="similarity">
    <text evidence="1 4">Belongs to the spermidine/spermine synthase family.</text>
</comment>
<dbReference type="OrthoDB" id="38125at2759"/>
<dbReference type="FunFam" id="3.40.50.150:FF:000013">
    <property type="entry name" value="Spermidine synthase"/>
    <property type="match status" value="1"/>
</dbReference>
<evidence type="ECO:0000256" key="2">
    <source>
        <dbReference type="ARBA" id="ARBA00022679"/>
    </source>
</evidence>
<dbReference type="GO" id="GO:0008295">
    <property type="term" value="P:spermidine biosynthetic process"/>
    <property type="evidence" value="ECO:0007669"/>
    <property type="project" value="TreeGrafter"/>
</dbReference>
<dbReference type="SUPFAM" id="SSF53335">
    <property type="entry name" value="S-adenosyl-L-methionine-dependent methyltransferases"/>
    <property type="match status" value="1"/>
</dbReference>
<evidence type="ECO:0000313" key="7">
    <source>
        <dbReference type="Proteomes" id="UP000751190"/>
    </source>
</evidence>
<keyword evidence="2 3" id="KW-0808">Transferase</keyword>
<dbReference type="EMBL" id="JAGTXO010000004">
    <property type="protein sequence ID" value="KAG8468362.1"/>
    <property type="molecule type" value="Genomic_DNA"/>
</dbReference>
<feature type="domain" description="PABS" evidence="5">
    <location>
        <begin position="8"/>
        <end position="244"/>
    </location>
</feature>
<dbReference type="HAMAP" id="MF_00198">
    <property type="entry name" value="Spermidine_synth"/>
    <property type="match status" value="1"/>
</dbReference>
<dbReference type="AlphaFoldDB" id="A0A8J5XTZ0"/>
<evidence type="ECO:0000256" key="3">
    <source>
        <dbReference type="PROSITE-ProRule" id="PRU00354"/>
    </source>
</evidence>
<dbReference type="InterPro" id="IPR030374">
    <property type="entry name" value="PABS"/>
</dbReference>
<feature type="active site" description="Proton acceptor" evidence="3">
    <location>
        <position position="164"/>
    </location>
</feature>
<dbReference type="InterPro" id="IPR037163">
    <property type="entry name" value="Spermidine_synt_N_sf"/>
</dbReference>
<dbReference type="PANTHER" id="PTHR11558">
    <property type="entry name" value="SPERMIDINE/SPERMINE SYNTHASE"/>
    <property type="match status" value="1"/>
</dbReference>
<dbReference type="Gene3D" id="3.40.50.150">
    <property type="entry name" value="Vaccinia Virus protein VP39"/>
    <property type="match status" value="1"/>
</dbReference>
<evidence type="ECO:0000313" key="6">
    <source>
        <dbReference type="EMBL" id="KAG8468362.1"/>
    </source>
</evidence>
<dbReference type="GO" id="GO:0005829">
    <property type="term" value="C:cytosol"/>
    <property type="evidence" value="ECO:0007669"/>
    <property type="project" value="TreeGrafter"/>
</dbReference>
<dbReference type="Proteomes" id="UP000751190">
    <property type="component" value="Unassembled WGS sequence"/>
</dbReference>
<dbReference type="PROSITE" id="PS01330">
    <property type="entry name" value="PABS_1"/>
    <property type="match status" value="1"/>
</dbReference>
<reference evidence="6" key="1">
    <citation type="submission" date="2021-05" db="EMBL/GenBank/DDBJ databases">
        <title>The genome of the haptophyte Pavlova lutheri (Diacronema luteri, Pavlovales) - a model for lipid biosynthesis in eukaryotic algae.</title>
        <authorList>
            <person name="Hulatt C.J."/>
            <person name="Posewitz M.C."/>
        </authorList>
    </citation>
    <scope>NUCLEOTIDE SEQUENCE</scope>
    <source>
        <strain evidence="6">NIVA-4/92</strain>
    </source>
</reference>
<keyword evidence="3" id="KW-0620">Polyamine biosynthesis</keyword>
<dbReference type="InterPro" id="IPR029063">
    <property type="entry name" value="SAM-dependent_MTases_sf"/>
</dbReference>
<dbReference type="InterPro" id="IPR001045">
    <property type="entry name" value="Spermi_synthase"/>
</dbReference>
<proteinExistence type="inferred from homology"/>
<dbReference type="CDD" id="cd02440">
    <property type="entry name" value="AdoMet_MTases"/>
    <property type="match status" value="1"/>
</dbReference>
<accession>A0A8J5XTZ0</accession>
<dbReference type="GO" id="GO:0004766">
    <property type="term" value="F:spermidine synthase activity"/>
    <property type="evidence" value="ECO:0007669"/>
    <property type="project" value="TreeGrafter"/>
</dbReference>
<dbReference type="Pfam" id="PF17284">
    <property type="entry name" value="Spermine_synt_N"/>
    <property type="match status" value="1"/>
</dbReference>
<dbReference type="PROSITE" id="PS51006">
    <property type="entry name" value="PABS_2"/>
    <property type="match status" value="1"/>
</dbReference>
<keyword evidence="7" id="KW-1185">Reference proteome</keyword>
<gene>
    <name evidence="6" type="ORF">KFE25_013445</name>
</gene>
<protein>
    <recommendedName>
        <fullName evidence="5">PABS domain-containing protein</fullName>
    </recommendedName>
</protein>
<dbReference type="Pfam" id="PF01564">
    <property type="entry name" value="Spermine_synth"/>
    <property type="match status" value="1"/>
</dbReference>
<evidence type="ECO:0000259" key="5">
    <source>
        <dbReference type="PROSITE" id="PS51006"/>
    </source>
</evidence>